<evidence type="ECO:0000256" key="5">
    <source>
        <dbReference type="RuleBase" id="RU361177"/>
    </source>
</evidence>
<evidence type="ECO:0000256" key="4">
    <source>
        <dbReference type="ARBA" id="ARBA00023002"/>
    </source>
</evidence>
<keyword evidence="3 5" id="KW-0274">FAD</keyword>
<gene>
    <name evidence="6" type="ORF">K7X08_032290</name>
</gene>
<dbReference type="GO" id="GO:0050660">
    <property type="term" value="F:flavin adenine dinucleotide binding"/>
    <property type="evidence" value="ECO:0007669"/>
    <property type="project" value="InterPro"/>
</dbReference>
<keyword evidence="4 5" id="KW-0560">Oxidoreductase</keyword>
<dbReference type="SUPFAM" id="SSF51905">
    <property type="entry name" value="FAD/NAD(P)-binding domain"/>
    <property type="match status" value="1"/>
</dbReference>
<dbReference type="AlphaFoldDB" id="A0A9Q1LMV0"/>
<dbReference type="InterPro" id="IPR036188">
    <property type="entry name" value="FAD/NAD-bd_sf"/>
</dbReference>
<proteinExistence type="inferred from homology"/>
<accession>A0A9Q1LMV0</accession>
<dbReference type="PANTHER" id="PTHR23023">
    <property type="entry name" value="DIMETHYLANILINE MONOOXYGENASE"/>
    <property type="match status" value="1"/>
</dbReference>
<dbReference type="InterPro" id="IPR050346">
    <property type="entry name" value="FMO-like"/>
</dbReference>
<comment type="cofactor">
    <cofactor evidence="5">
        <name>FAD</name>
        <dbReference type="ChEBI" id="CHEBI:57692"/>
    </cofactor>
</comment>
<comment type="caution">
    <text evidence="6">The sequence shown here is derived from an EMBL/GenBank/DDBJ whole genome shotgun (WGS) entry which is preliminary data.</text>
</comment>
<evidence type="ECO:0000256" key="3">
    <source>
        <dbReference type="ARBA" id="ARBA00022827"/>
    </source>
</evidence>
<evidence type="ECO:0000256" key="2">
    <source>
        <dbReference type="ARBA" id="ARBA00022630"/>
    </source>
</evidence>
<dbReference type="InterPro" id="IPR020946">
    <property type="entry name" value="Flavin_mOase-like"/>
</dbReference>
<dbReference type="Gene3D" id="3.50.50.60">
    <property type="entry name" value="FAD/NAD(P)-binding domain"/>
    <property type="match status" value="1"/>
</dbReference>
<evidence type="ECO:0000313" key="7">
    <source>
        <dbReference type="Proteomes" id="UP001152561"/>
    </source>
</evidence>
<dbReference type="GO" id="GO:0004499">
    <property type="term" value="F:N,N-dimethylaniline monooxygenase activity"/>
    <property type="evidence" value="ECO:0007669"/>
    <property type="project" value="InterPro"/>
</dbReference>
<sequence length="130" mass="14492">MAKNNGEIDAEKSKKHIAIVSARISGVVACKHAREHGFNPIVFESSNGIGGVWSNSTIESTKLQTPKDFYQFSDIAWPESVTEDYIESYALQFNILPHIQFNSKVLTIDYYACEDDEGRLWGGTGQTFSP</sequence>
<keyword evidence="7" id="KW-1185">Reference proteome</keyword>
<dbReference type="Proteomes" id="UP001152561">
    <property type="component" value="Unassembled WGS sequence"/>
</dbReference>
<keyword evidence="5" id="KW-0503">Monooxygenase</keyword>
<organism evidence="6 7">
    <name type="scientific">Anisodus acutangulus</name>
    <dbReference type="NCBI Taxonomy" id="402998"/>
    <lineage>
        <taxon>Eukaryota</taxon>
        <taxon>Viridiplantae</taxon>
        <taxon>Streptophyta</taxon>
        <taxon>Embryophyta</taxon>
        <taxon>Tracheophyta</taxon>
        <taxon>Spermatophyta</taxon>
        <taxon>Magnoliopsida</taxon>
        <taxon>eudicotyledons</taxon>
        <taxon>Gunneridae</taxon>
        <taxon>Pentapetalae</taxon>
        <taxon>asterids</taxon>
        <taxon>lamiids</taxon>
        <taxon>Solanales</taxon>
        <taxon>Solanaceae</taxon>
        <taxon>Solanoideae</taxon>
        <taxon>Hyoscyameae</taxon>
        <taxon>Anisodus</taxon>
    </lineage>
</organism>
<dbReference type="GO" id="GO:0050661">
    <property type="term" value="F:NADP binding"/>
    <property type="evidence" value="ECO:0007669"/>
    <property type="project" value="InterPro"/>
</dbReference>
<evidence type="ECO:0000313" key="6">
    <source>
        <dbReference type="EMBL" id="KAJ8538821.1"/>
    </source>
</evidence>
<name>A0A9Q1LMV0_9SOLA</name>
<keyword evidence="2 5" id="KW-0285">Flavoprotein</keyword>
<protein>
    <recommendedName>
        <fullName evidence="5">Flavin-containing monooxygenase</fullName>
        <ecNumber evidence="5">1.-.-.-</ecNumber>
    </recommendedName>
</protein>
<dbReference type="OrthoDB" id="1303331at2759"/>
<comment type="similarity">
    <text evidence="1 5">Belongs to the FMO family.</text>
</comment>
<reference evidence="7" key="1">
    <citation type="journal article" date="2023" name="Proc. Natl. Acad. Sci. U.S.A.">
        <title>Genomic and structural basis for evolution of tropane alkaloid biosynthesis.</title>
        <authorList>
            <person name="Wanga Y.-J."/>
            <person name="Taina T."/>
            <person name="Yua J.-Y."/>
            <person name="Lia J."/>
            <person name="Xua B."/>
            <person name="Chenc J."/>
            <person name="D'Auriad J.C."/>
            <person name="Huanga J.-P."/>
            <person name="Huanga S.-X."/>
        </authorList>
    </citation>
    <scope>NUCLEOTIDE SEQUENCE [LARGE SCALE GENOMIC DNA]</scope>
    <source>
        <strain evidence="7">cv. KIB-2019</strain>
    </source>
</reference>
<dbReference type="Pfam" id="PF00743">
    <property type="entry name" value="FMO-like"/>
    <property type="match status" value="1"/>
</dbReference>
<evidence type="ECO:0000256" key="1">
    <source>
        <dbReference type="ARBA" id="ARBA00009183"/>
    </source>
</evidence>
<dbReference type="EMBL" id="JAJAGQ010000017">
    <property type="protein sequence ID" value="KAJ8538821.1"/>
    <property type="molecule type" value="Genomic_DNA"/>
</dbReference>
<dbReference type="EC" id="1.-.-.-" evidence="5"/>